<keyword evidence="6 13" id="KW-0812">Transmembrane</keyword>
<feature type="transmembrane region" description="Helical" evidence="13">
    <location>
        <begin position="867"/>
        <end position="891"/>
    </location>
</feature>
<dbReference type="GO" id="GO:0031505">
    <property type="term" value="P:fungal-type cell wall organization"/>
    <property type="evidence" value="ECO:0007669"/>
    <property type="project" value="TreeGrafter"/>
</dbReference>
<accession>A0A2T9YXZ8</accession>
<keyword evidence="9 13" id="KW-0472">Membrane</keyword>
<dbReference type="Pfam" id="PF03142">
    <property type="entry name" value="Chitin_synth_2"/>
    <property type="match status" value="1"/>
</dbReference>
<dbReference type="GO" id="GO:0004100">
    <property type="term" value="F:chitin synthase activity"/>
    <property type="evidence" value="ECO:0007669"/>
    <property type="project" value="UniProtKB-EC"/>
</dbReference>
<dbReference type="PANTHER" id="PTHR22914">
    <property type="entry name" value="CHITIN SYNTHASE"/>
    <property type="match status" value="1"/>
</dbReference>
<comment type="similarity">
    <text evidence="12">Belongs to the TRAFAC class myosin-kinesin ATPase superfamily. Myosin family.</text>
</comment>
<dbReference type="Gene3D" id="1.20.120.720">
    <property type="entry name" value="Myosin VI head, motor domain, U50 subdomain"/>
    <property type="match status" value="1"/>
</dbReference>
<comment type="caution">
    <text evidence="16">The sequence shown here is derived from an EMBL/GenBank/DDBJ whole genome shotgun (WGS) entry which is preliminary data.</text>
</comment>
<protein>
    <recommendedName>
        <fullName evidence="2">chitin synthase</fullName>
        <ecNumber evidence="2">2.4.1.16</ecNumber>
    </recommendedName>
</protein>
<dbReference type="OrthoDB" id="370884at2759"/>
<dbReference type="Pfam" id="PF08766">
    <property type="entry name" value="DEK_C"/>
    <property type="match status" value="1"/>
</dbReference>
<dbReference type="InterPro" id="IPR036961">
    <property type="entry name" value="Kinesin_motor_dom_sf"/>
</dbReference>
<feature type="domain" description="Myosin motor" evidence="14">
    <location>
        <begin position="3"/>
        <end position="714"/>
    </location>
</feature>
<feature type="domain" description="DEK-C" evidence="15">
    <location>
        <begin position="1908"/>
        <end position="1966"/>
    </location>
</feature>
<dbReference type="InterPro" id="IPR027417">
    <property type="entry name" value="P-loop_NTPase"/>
</dbReference>
<keyword evidence="12" id="KW-0547">Nucleotide-binding</keyword>
<feature type="transmembrane region" description="Helical" evidence="13">
    <location>
        <begin position="1535"/>
        <end position="1556"/>
    </location>
</feature>
<reference evidence="16 17" key="1">
    <citation type="journal article" date="2018" name="MBio">
        <title>Comparative Genomics Reveals the Core Gene Toolbox for the Fungus-Insect Symbiosis.</title>
        <authorList>
            <person name="Wang Y."/>
            <person name="Stata M."/>
            <person name="Wang W."/>
            <person name="Stajich J.E."/>
            <person name="White M.M."/>
            <person name="Moncalvo J.M."/>
        </authorList>
    </citation>
    <scope>NUCLEOTIDE SEQUENCE [LARGE SCALE GENOMIC DNA]</scope>
    <source>
        <strain evidence="16 17">SWE-8-4</strain>
    </source>
</reference>
<dbReference type="GO" id="GO:0030428">
    <property type="term" value="C:cell septum"/>
    <property type="evidence" value="ECO:0007669"/>
    <property type="project" value="TreeGrafter"/>
</dbReference>
<dbReference type="Gene3D" id="1.10.10.60">
    <property type="entry name" value="Homeodomain-like"/>
    <property type="match status" value="1"/>
</dbReference>
<evidence type="ECO:0000259" key="15">
    <source>
        <dbReference type="PROSITE" id="PS51998"/>
    </source>
</evidence>
<keyword evidence="11" id="KW-0325">Glycoprotein</keyword>
<dbReference type="GO" id="GO:0005524">
    <property type="term" value="F:ATP binding"/>
    <property type="evidence" value="ECO:0007669"/>
    <property type="project" value="UniProtKB-UniRule"/>
</dbReference>
<dbReference type="GO" id="GO:0003779">
    <property type="term" value="F:actin binding"/>
    <property type="evidence" value="ECO:0007669"/>
    <property type="project" value="UniProtKB-KW"/>
</dbReference>
<sequence length="1969" mass="226119">MQDDLALAASGNIMSVDEIHDILKQRYVSKKSSTTYTKISENVLLTLNQLAPLELNGDAVMQDYIEKYRTSNSENTSAQPHIFDIATKCHFHMKQTGLNQSIVFMGESGSGKTENKRLTLRILSYLRWQSKRDLQIYERILDAEAIIEAFTHAKTTIHSNASRTAIYNELKYDSNGRIKGAQVFDYFFDRKRITNVRPGERNFHIFYYLLYGTSDVEKTELGLFPLQYEYLCQPETIQKLVGIDDLSQLTDLKQSMQSLGLGKVYTSFIFKTLTTILLLGNIQFEDPKDNTAIDCAAIIKTPELCSAIAEFLGVETADLINALIYKSQLIGKEMCTIFLNANNAKKQRDDHVIGILDIPGFHGSHICKFEELLYNYFNERVFHFMNHQIYQAGNSDYISEEINDMFLNVEYNDNTACLDLYMWPKTGLFSIMKDETVFEEKLYKNSDMIPNAIKDLNLALKFNEKNAKQKNVFTSKTKNEFSISHFMGNVTYSTQGFLESNKDSIPIDFIHLLNPIESQLERIVSSVNPFISNLFNENSIVTDIHPKIKTEVIKAHIAFAPNISPTLVHKKENSSKKKHNLSIVGIYQKGVNRLIAALNDTLPWFVINIKTSENINQKEWDSAVIKNQLENFGVAKIAARKNIDFTISLLHSSFVERYVTNPLGEDALNNADNDIQNCENCKIKMGFSEKDMTIGKNKVFLSYSSWHKLEFININRQKIKELDNEDCNDHINNNQSNINNPNGHTQNCDELLSIYSDDENEDIALFDENTDSELKNIILKNQIADQMREISNSQKMQERLGAAGLIFNPEKNQFCNEELDNKNKTGELSEKILKNYSQGNIITESADKKNSFEKNQKEQRTAWREKFTLCFMIAMSCIMTIFWIAVVGIMICPKQNVYTVEELNGYNTAENALISIRGQVFSIKNFNHFDINYKYLVDNNYPGKDLSDRFPFQLSFVCPGFNIDPRLSMQPKPSPYSETWLHDQRYWKNPDMITNGGYNHYQYRLMRIMRTSYLKGNTGMDLSVVKNKGNGSSNSRGQKQYLGIINNEIFDLSDYINYSGVPYSIAPTGVSNNTEVRSFLSNEIVNMFATFPGADLTQKWDAYFIGNPELKQRYYTCFKGAFFSGIIDKRKSFQCYFANYILLASSVILTSVVFFKFIAALQLSSRREPEENDNFVICNVPCYTEGEDSLRLTLESLAKLHYDDKKKLLFVICDGMIMGAGNDRTTPQIVLDTLGADPSLDPSPLSYHALGEGQKQHNRAKVYSGLFEVAGHVVPYIVVVKCGTSGERIRQGNRGKRDSQIILMKFFNKAFFDLEMTPLELEIFHQIKNIIGVNPVLYEFVMMVDADTYVFPDSLNRMVSCMIHDTKLMGLCGETMLANEKETWVTMVQVYEYYISHHLSKAFESLFGSVTCLPGCFCMYRIRSAEKNQPLLINPAIIKDYSENVVDTLHKKNLLHLGEDRYLTTLMLKHLPYYKTKFTPDAQCRTNAPDTWSVLLSQRRRWINSTVHNLFELVVLPRLCGFCCFSMRFIVFIDLLSTIIMPATVGYLAYLVYVLITWESQIPIVSICLLSSVYAMQVFLFVIKRQWQHIGWMIVYIFAIPVFSLFIPLYSFWHFDDFSWGNTRLVVGENKKQKSAVESKHFDPSTVPTKKWDDYENDVLNQPQQHTGSEKTDFQDFTNNERLYINSRVDSPAFSLYSNSNYGYHNNTNTMFQPNLGQNTRQMINQNVNPIISNTPIMCSSPIQAVYPVNDPLYAQGFQRTMSPMHPIFPISHPPVHTQMPMYIDPNIYARTSYNNIGSHANMQQNVNNDMFMAPYNTHYGINTIENQTANQSSYIQNLEPANMHYNQYQNTISNHNGLINNSIMNVNNFSDKEIADRMQYNNYIHPNNDLPHINQQEFQIVNSEMPNSLDKELLKTIKNIIQNSDLETLTKKQVRNQVATLHQLNSDQQKSLKSLIDTLIEKAIKERV</sequence>
<dbReference type="PANTHER" id="PTHR22914:SF13">
    <property type="entry name" value="CHITIN SYNTHASE"/>
    <property type="match status" value="1"/>
</dbReference>
<evidence type="ECO:0000256" key="9">
    <source>
        <dbReference type="ARBA" id="ARBA00023136"/>
    </source>
</evidence>
<dbReference type="EC" id="2.4.1.16" evidence="2"/>
<evidence type="ECO:0000313" key="17">
    <source>
        <dbReference type="Proteomes" id="UP000245383"/>
    </source>
</evidence>
<dbReference type="Gene3D" id="3.40.850.10">
    <property type="entry name" value="Kinesin motor domain"/>
    <property type="match status" value="1"/>
</dbReference>
<dbReference type="InterPro" id="IPR014876">
    <property type="entry name" value="DEK_C"/>
</dbReference>
<dbReference type="PROSITE" id="PS51456">
    <property type="entry name" value="MYOSIN_MOTOR"/>
    <property type="match status" value="1"/>
</dbReference>
<dbReference type="InterPro" id="IPR004835">
    <property type="entry name" value="Chitin_synth"/>
</dbReference>
<keyword evidence="4" id="KW-0328">Glycosyltransferase</keyword>
<evidence type="ECO:0000256" key="6">
    <source>
        <dbReference type="ARBA" id="ARBA00022692"/>
    </source>
</evidence>
<dbReference type="GO" id="GO:0003774">
    <property type="term" value="F:cytoskeletal motor activity"/>
    <property type="evidence" value="ECO:0007669"/>
    <property type="project" value="UniProtKB-UniRule"/>
</dbReference>
<dbReference type="Proteomes" id="UP000245383">
    <property type="component" value="Unassembled WGS sequence"/>
</dbReference>
<dbReference type="GO" id="GO:0006031">
    <property type="term" value="P:chitin biosynthetic process"/>
    <property type="evidence" value="ECO:0007669"/>
    <property type="project" value="TreeGrafter"/>
</dbReference>
<gene>
    <name evidence="16" type="ORF">BB561_000698</name>
</gene>
<feature type="transmembrane region" description="Helical" evidence="13">
    <location>
        <begin position="1562"/>
        <end position="1583"/>
    </location>
</feature>
<dbReference type="InterPro" id="IPR001609">
    <property type="entry name" value="Myosin_head_motor_dom-like"/>
</dbReference>
<evidence type="ECO:0000256" key="7">
    <source>
        <dbReference type="ARBA" id="ARBA00022989"/>
    </source>
</evidence>
<dbReference type="InterPro" id="IPR036400">
    <property type="entry name" value="Cyt_B5-like_heme/steroid_sf"/>
</dbReference>
<dbReference type="CDD" id="cd04190">
    <property type="entry name" value="Chitin_synth_C"/>
    <property type="match status" value="1"/>
</dbReference>
<keyword evidence="10 12" id="KW-0505">Motor protein</keyword>
<dbReference type="InterPro" id="IPR029044">
    <property type="entry name" value="Nucleotide-diphossugar_trans"/>
</dbReference>
<dbReference type="PROSITE" id="PS51998">
    <property type="entry name" value="DEK_C"/>
    <property type="match status" value="1"/>
</dbReference>
<dbReference type="Gene3D" id="1.20.58.530">
    <property type="match status" value="1"/>
</dbReference>
<comment type="subcellular location">
    <subcellularLocation>
        <location evidence="1">Cell membrane</location>
        <topology evidence="1">Multi-pass membrane protein</topology>
    </subcellularLocation>
</comment>
<evidence type="ECO:0000256" key="8">
    <source>
        <dbReference type="ARBA" id="ARBA00023123"/>
    </source>
</evidence>
<keyword evidence="5" id="KW-0808">Transferase</keyword>
<keyword evidence="12" id="KW-0067">ATP-binding</keyword>
<evidence type="ECO:0000256" key="1">
    <source>
        <dbReference type="ARBA" id="ARBA00004651"/>
    </source>
</evidence>
<keyword evidence="8 12" id="KW-0518">Myosin</keyword>
<name>A0A2T9YXZ8_9FUNG</name>
<evidence type="ECO:0000313" key="16">
    <source>
        <dbReference type="EMBL" id="PVU97197.1"/>
    </source>
</evidence>
<keyword evidence="7 13" id="KW-1133">Transmembrane helix</keyword>
<dbReference type="STRING" id="133385.A0A2T9YXZ8"/>
<keyword evidence="12" id="KW-0009">Actin-binding</keyword>
<feature type="transmembrane region" description="Helical" evidence="13">
    <location>
        <begin position="1590"/>
        <end position="1613"/>
    </location>
</feature>
<feature type="transmembrane region" description="Helical" evidence="13">
    <location>
        <begin position="1137"/>
        <end position="1159"/>
    </location>
</feature>
<feature type="binding site" evidence="12">
    <location>
        <begin position="106"/>
        <end position="113"/>
    </location>
    <ligand>
        <name>ATP</name>
        <dbReference type="ChEBI" id="CHEBI:30616"/>
    </ligand>
</feature>
<dbReference type="GO" id="GO:0016459">
    <property type="term" value="C:myosin complex"/>
    <property type="evidence" value="ECO:0007669"/>
    <property type="project" value="UniProtKB-KW"/>
</dbReference>
<feature type="region of interest" description="Actin-binding" evidence="12">
    <location>
        <begin position="591"/>
        <end position="613"/>
    </location>
</feature>
<evidence type="ECO:0000256" key="12">
    <source>
        <dbReference type="PROSITE-ProRule" id="PRU00782"/>
    </source>
</evidence>
<evidence type="ECO:0000256" key="4">
    <source>
        <dbReference type="ARBA" id="ARBA00022676"/>
    </source>
</evidence>
<dbReference type="SUPFAM" id="SSF109715">
    <property type="entry name" value="DEK C-terminal domain"/>
    <property type="match status" value="1"/>
</dbReference>
<evidence type="ECO:0000256" key="3">
    <source>
        <dbReference type="ARBA" id="ARBA00022475"/>
    </source>
</evidence>
<dbReference type="GO" id="GO:0005886">
    <property type="term" value="C:plasma membrane"/>
    <property type="evidence" value="ECO:0007669"/>
    <property type="project" value="UniProtKB-SubCell"/>
</dbReference>
<dbReference type="SUPFAM" id="SSF53448">
    <property type="entry name" value="Nucleotide-diphospho-sugar transferases"/>
    <property type="match status" value="1"/>
</dbReference>
<evidence type="ECO:0000259" key="14">
    <source>
        <dbReference type="PROSITE" id="PS51456"/>
    </source>
</evidence>
<dbReference type="Pfam" id="PF00063">
    <property type="entry name" value="Myosin_head"/>
    <property type="match status" value="1"/>
</dbReference>
<dbReference type="EMBL" id="MBFR01000016">
    <property type="protein sequence ID" value="PVU97197.1"/>
    <property type="molecule type" value="Genomic_DNA"/>
</dbReference>
<dbReference type="SUPFAM" id="SSF55856">
    <property type="entry name" value="Cytochrome b5-like heme/steroid binding domain"/>
    <property type="match status" value="1"/>
</dbReference>
<evidence type="ECO:0000256" key="10">
    <source>
        <dbReference type="ARBA" id="ARBA00023175"/>
    </source>
</evidence>
<keyword evidence="17" id="KW-1185">Reference proteome</keyword>
<evidence type="ECO:0000256" key="2">
    <source>
        <dbReference type="ARBA" id="ARBA00012543"/>
    </source>
</evidence>
<evidence type="ECO:0000256" key="5">
    <source>
        <dbReference type="ARBA" id="ARBA00022679"/>
    </source>
</evidence>
<organism evidence="16 17">
    <name type="scientific">Smittium simulii</name>
    <dbReference type="NCBI Taxonomy" id="133385"/>
    <lineage>
        <taxon>Eukaryota</taxon>
        <taxon>Fungi</taxon>
        <taxon>Fungi incertae sedis</taxon>
        <taxon>Zoopagomycota</taxon>
        <taxon>Kickxellomycotina</taxon>
        <taxon>Harpellomycetes</taxon>
        <taxon>Harpellales</taxon>
        <taxon>Legeriomycetaceae</taxon>
        <taxon>Smittium</taxon>
    </lineage>
</organism>
<keyword evidence="3" id="KW-1003">Cell membrane</keyword>
<dbReference type="SMART" id="SM00242">
    <property type="entry name" value="MYSc"/>
    <property type="match status" value="1"/>
</dbReference>
<dbReference type="SUPFAM" id="SSF52540">
    <property type="entry name" value="P-loop containing nucleoside triphosphate hydrolases"/>
    <property type="match status" value="1"/>
</dbReference>
<dbReference type="PRINTS" id="PR00193">
    <property type="entry name" value="MYOSINHEAVY"/>
</dbReference>
<evidence type="ECO:0000256" key="13">
    <source>
        <dbReference type="SAM" id="Phobius"/>
    </source>
</evidence>
<proteinExistence type="inferred from homology"/>
<evidence type="ECO:0000256" key="11">
    <source>
        <dbReference type="ARBA" id="ARBA00023180"/>
    </source>
</evidence>